<evidence type="ECO:0000259" key="1">
    <source>
        <dbReference type="Pfam" id="PF00750"/>
    </source>
</evidence>
<keyword evidence="3" id="KW-1185">Reference proteome</keyword>
<dbReference type="AlphaFoldDB" id="A0ABD0NM13"/>
<gene>
    <name evidence="2" type="ORF">M9458_041691</name>
</gene>
<dbReference type="Gene3D" id="3.40.50.620">
    <property type="entry name" value="HUPs"/>
    <property type="match status" value="1"/>
</dbReference>
<comment type="caution">
    <text evidence="2">The sequence shown here is derived from an EMBL/GenBank/DDBJ whole genome shotgun (WGS) entry which is preliminary data.</text>
</comment>
<dbReference type="EMBL" id="JAMKFB020000021">
    <property type="protein sequence ID" value="KAL0162295.1"/>
    <property type="molecule type" value="Genomic_DNA"/>
</dbReference>
<dbReference type="InterPro" id="IPR014729">
    <property type="entry name" value="Rossmann-like_a/b/a_fold"/>
</dbReference>
<protein>
    <recommendedName>
        <fullName evidence="1">Arginyl-tRNA synthetase catalytic core domain-containing protein</fullName>
    </recommendedName>
</protein>
<dbReference type="Pfam" id="PF00750">
    <property type="entry name" value="tRNA-synt_1d"/>
    <property type="match status" value="1"/>
</dbReference>
<dbReference type="PANTHER" id="PTHR11956">
    <property type="entry name" value="ARGINYL-TRNA SYNTHETASE"/>
    <property type="match status" value="1"/>
</dbReference>
<reference evidence="2 3" key="1">
    <citation type="submission" date="2024-05" db="EMBL/GenBank/DDBJ databases">
        <title>Genome sequencing and assembly of Indian major carp, Cirrhinus mrigala (Hamilton, 1822).</title>
        <authorList>
            <person name="Mohindra V."/>
            <person name="Chowdhury L.M."/>
            <person name="Lal K."/>
            <person name="Jena J.K."/>
        </authorList>
    </citation>
    <scope>NUCLEOTIDE SEQUENCE [LARGE SCALE GENOMIC DNA]</scope>
    <source>
        <strain evidence="2">CM1030</strain>
        <tissue evidence="2">Blood</tissue>
    </source>
</reference>
<dbReference type="InterPro" id="IPR001278">
    <property type="entry name" value="Arg-tRNA-ligase"/>
</dbReference>
<evidence type="ECO:0000313" key="2">
    <source>
        <dbReference type="EMBL" id="KAL0162295.1"/>
    </source>
</evidence>
<sequence length="59" mass="6445">LVLLDEGRKIVFAPGQSIPLTIVKSDGGYTYDTSDLAAIKNRLFDEKADIIIYVTDSGQ</sequence>
<feature type="domain" description="Arginyl-tRNA synthetase catalytic core" evidence="1">
    <location>
        <begin position="1"/>
        <end position="59"/>
    </location>
</feature>
<dbReference type="PANTHER" id="PTHR11956:SF5">
    <property type="entry name" value="ARGININE--TRNA LIGASE, CYTOPLASMIC"/>
    <property type="match status" value="1"/>
</dbReference>
<dbReference type="SUPFAM" id="SSF52374">
    <property type="entry name" value="Nucleotidylyl transferase"/>
    <property type="match status" value="1"/>
</dbReference>
<feature type="non-terminal residue" evidence="2">
    <location>
        <position position="59"/>
    </location>
</feature>
<organism evidence="2 3">
    <name type="scientific">Cirrhinus mrigala</name>
    <name type="common">Mrigala</name>
    <dbReference type="NCBI Taxonomy" id="683832"/>
    <lineage>
        <taxon>Eukaryota</taxon>
        <taxon>Metazoa</taxon>
        <taxon>Chordata</taxon>
        <taxon>Craniata</taxon>
        <taxon>Vertebrata</taxon>
        <taxon>Euteleostomi</taxon>
        <taxon>Actinopterygii</taxon>
        <taxon>Neopterygii</taxon>
        <taxon>Teleostei</taxon>
        <taxon>Ostariophysi</taxon>
        <taxon>Cypriniformes</taxon>
        <taxon>Cyprinidae</taxon>
        <taxon>Labeoninae</taxon>
        <taxon>Labeonini</taxon>
        <taxon>Cirrhinus</taxon>
    </lineage>
</organism>
<proteinExistence type="predicted"/>
<accession>A0ABD0NM13</accession>
<dbReference type="InterPro" id="IPR035684">
    <property type="entry name" value="ArgRS_core"/>
</dbReference>
<evidence type="ECO:0000313" key="3">
    <source>
        <dbReference type="Proteomes" id="UP001529510"/>
    </source>
</evidence>
<name>A0ABD0NM13_CIRMR</name>
<dbReference type="Proteomes" id="UP001529510">
    <property type="component" value="Unassembled WGS sequence"/>
</dbReference>
<feature type="non-terminal residue" evidence="2">
    <location>
        <position position="1"/>
    </location>
</feature>